<evidence type="ECO:0000256" key="2">
    <source>
        <dbReference type="SAM" id="MobiDB-lite"/>
    </source>
</evidence>
<organism evidence="3 4">
    <name type="scientific">Aquisphaera giovannonii</name>
    <dbReference type="NCBI Taxonomy" id="406548"/>
    <lineage>
        <taxon>Bacteria</taxon>
        <taxon>Pseudomonadati</taxon>
        <taxon>Planctomycetota</taxon>
        <taxon>Planctomycetia</taxon>
        <taxon>Isosphaerales</taxon>
        <taxon>Isosphaeraceae</taxon>
        <taxon>Aquisphaera</taxon>
    </lineage>
</organism>
<sequence length="335" mass="37368">MSRLQIHDERGEGGRDEPDDVHLETIALLQEEVARLEAELLARDEADRGRACAGDLDDDARVEADRAAREEAGRLRSDLAARDETIKLILDQLSLVEEAEAAGRAEWEQLAAWVSEMEERVERAEAAPPPAASLELERHRREAEALRAELDRERKAWAGRRAELERELERLRGLLARAPRGEGAGGSDRPDRAAIEAMEADNRRLRERCREVEEDAAARMGSLRAAVDAARAEAEEARGQVAVIQDLRDREQREFEVAVASLRAQSSRAAAAAAAEVVRAEPAAPGGRADIEPDMRIHAFRQHLREIHEREAEDRRNSSLAARLSRLWGRTAPAR</sequence>
<name>A0A5B9WCP2_9BACT</name>
<protein>
    <submittedName>
        <fullName evidence="3">Uncharacterized protein</fullName>
    </submittedName>
</protein>
<gene>
    <name evidence="3" type="ORF">OJF2_68610</name>
</gene>
<evidence type="ECO:0000313" key="4">
    <source>
        <dbReference type="Proteomes" id="UP000324233"/>
    </source>
</evidence>
<feature type="region of interest" description="Disordered" evidence="2">
    <location>
        <begin position="1"/>
        <end position="20"/>
    </location>
</feature>
<keyword evidence="4" id="KW-1185">Reference proteome</keyword>
<feature type="coiled-coil region" evidence="1">
    <location>
        <begin position="133"/>
        <end position="254"/>
    </location>
</feature>
<accession>A0A5B9WCP2</accession>
<reference evidence="3 4" key="1">
    <citation type="submission" date="2019-08" db="EMBL/GenBank/DDBJ databases">
        <title>Deep-cultivation of Planctomycetes and their phenomic and genomic characterization uncovers novel biology.</title>
        <authorList>
            <person name="Wiegand S."/>
            <person name="Jogler M."/>
            <person name="Boedeker C."/>
            <person name="Pinto D."/>
            <person name="Vollmers J."/>
            <person name="Rivas-Marin E."/>
            <person name="Kohn T."/>
            <person name="Peeters S.H."/>
            <person name="Heuer A."/>
            <person name="Rast P."/>
            <person name="Oberbeckmann S."/>
            <person name="Bunk B."/>
            <person name="Jeske O."/>
            <person name="Meyerdierks A."/>
            <person name="Storesund J.E."/>
            <person name="Kallscheuer N."/>
            <person name="Luecker S."/>
            <person name="Lage O.M."/>
            <person name="Pohl T."/>
            <person name="Merkel B.J."/>
            <person name="Hornburger P."/>
            <person name="Mueller R.-W."/>
            <person name="Bruemmer F."/>
            <person name="Labrenz M."/>
            <person name="Spormann A.M."/>
            <person name="Op den Camp H."/>
            <person name="Overmann J."/>
            <person name="Amann R."/>
            <person name="Jetten M.S.M."/>
            <person name="Mascher T."/>
            <person name="Medema M.H."/>
            <person name="Devos D.P."/>
            <person name="Kaster A.-K."/>
            <person name="Ovreas L."/>
            <person name="Rohde M."/>
            <person name="Galperin M.Y."/>
            <person name="Jogler C."/>
        </authorList>
    </citation>
    <scope>NUCLEOTIDE SEQUENCE [LARGE SCALE GENOMIC DNA]</scope>
    <source>
        <strain evidence="3 4">OJF2</strain>
    </source>
</reference>
<dbReference type="Proteomes" id="UP000324233">
    <property type="component" value="Chromosome"/>
</dbReference>
<dbReference type="RefSeq" id="WP_148597724.1">
    <property type="nucleotide sequence ID" value="NZ_CP042997.1"/>
</dbReference>
<evidence type="ECO:0000313" key="3">
    <source>
        <dbReference type="EMBL" id="QEH38263.1"/>
    </source>
</evidence>
<proteinExistence type="predicted"/>
<keyword evidence="1" id="KW-0175">Coiled coil</keyword>
<dbReference type="KEGG" id="agv:OJF2_68610"/>
<dbReference type="EMBL" id="CP042997">
    <property type="protein sequence ID" value="QEH38263.1"/>
    <property type="molecule type" value="Genomic_DNA"/>
</dbReference>
<dbReference type="AlphaFoldDB" id="A0A5B9WCP2"/>
<evidence type="ECO:0000256" key="1">
    <source>
        <dbReference type="SAM" id="Coils"/>
    </source>
</evidence>